<proteinExistence type="predicted"/>
<evidence type="ECO:0000313" key="2">
    <source>
        <dbReference type="Proteomes" id="UP000502345"/>
    </source>
</evidence>
<dbReference type="Gene3D" id="1.10.287.1060">
    <property type="entry name" value="ESAT-6-like"/>
    <property type="match status" value="1"/>
</dbReference>
<accession>A0A1Q4JW77</accession>
<dbReference type="EMBL" id="CP050124">
    <property type="protein sequence ID" value="QIP40255.1"/>
    <property type="molecule type" value="Genomic_DNA"/>
</dbReference>
<sequence>MSELGVNVAAMKSAAPAFAVVAADLDEARSALDAVVAAEEGCWGTDQFGSAFSGAYVPGAESAVGGMTLVAGALRELTATLIEITDRFESIDTSLADDMAGGL</sequence>
<dbReference type="OrthoDB" id="4247883at2"/>
<dbReference type="STRING" id="1833.XU06_13360"/>
<dbReference type="AlphaFoldDB" id="A0A1Q4JW77"/>
<dbReference type="Proteomes" id="UP000502345">
    <property type="component" value="Chromosome"/>
</dbReference>
<organism evidence="1 2">
    <name type="scientific">Rhodococcus erythropolis</name>
    <name type="common">Arthrobacter picolinophilus</name>
    <dbReference type="NCBI Taxonomy" id="1833"/>
    <lineage>
        <taxon>Bacteria</taxon>
        <taxon>Bacillati</taxon>
        <taxon>Actinomycetota</taxon>
        <taxon>Actinomycetes</taxon>
        <taxon>Mycobacteriales</taxon>
        <taxon>Nocardiaceae</taxon>
        <taxon>Rhodococcus</taxon>
        <taxon>Rhodococcus erythropolis group</taxon>
    </lineage>
</organism>
<reference evidence="1 2" key="1">
    <citation type="submission" date="2020-03" db="EMBL/GenBank/DDBJ databases">
        <title>Screen low temperature-resistant strains for efficient degradation of petroleum hydrocarbons under the low temperature.</title>
        <authorList>
            <person name="Wang Y."/>
            <person name="Chen J."/>
        </authorList>
    </citation>
    <scope>NUCLEOTIDE SEQUENCE [LARGE SCALE GENOMIC DNA]</scope>
    <source>
        <strain evidence="1 2">KB1</strain>
    </source>
</reference>
<protein>
    <recommendedName>
        <fullName evidence="3">WXG100 family type VII secretion target</fullName>
    </recommendedName>
</protein>
<evidence type="ECO:0008006" key="3">
    <source>
        <dbReference type="Google" id="ProtNLM"/>
    </source>
</evidence>
<name>A0A1Q4JW77_RHOER</name>
<evidence type="ECO:0000313" key="1">
    <source>
        <dbReference type="EMBL" id="QIP40255.1"/>
    </source>
</evidence>
<gene>
    <name evidence="1" type="ORF">G9444_3011</name>
</gene>
<dbReference type="RefSeq" id="WP_003942588.1">
    <property type="nucleotide sequence ID" value="NZ_AP018733.1"/>
</dbReference>